<protein>
    <submittedName>
        <fullName evidence="2">GxxExxY protein</fullName>
    </submittedName>
</protein>
<dbReference type="EMBL" id="BLAU01000001">
    <property type="protein sequence ID" value="GET21595.1"/>
    <property type="molecule type" value="Genomic_DNA"/>
</dbReference>
<accession>A0A2P8C8M9</accession>
<keyword evidence="4" id="KW-1185">Reference proteome</keyword>
<comment type="caution">
    <text evidence="2">The sequence shown here is derived from an EMBL/GenBank/DDBJ whole genome shotgun (WGS) entry which is preliminary data.</text>
</comment>
<reference evidence="2 3" key="1">
    <citation type="submission" date="2018-03" db="EMBL/GenBank/DDBJ databases">
        <title>Genomic Encyclopedia of Archaeal and Bacterial Type Strains, Phase II (KMG-II): from individual species to whole genera.</title>
        <authorList>
            <person name="Goeker M."/>
        </authorList>
    </citation>
    <scope>NUCLEOTIDE SEQUENCE [LARGE SCALE GENOMIC DNA]</scope>
    <source>
        <strain evidence="2 3">DSM 27267</strain>
    </source>
</reference>
<evidence type="ECO:0000313" key="4">
    <source>
        <dbReference type="Proteomes" id="UP000396862"/>
    </source>
</evidence>
<dbReference type="AlphaFoldDB" id="A0A2P8C8M9"/>
<evidence type="ECO:0000313" key="3">
    <source>
        <dbReference type="Proteomes" id="UP000240621"/>
    </source>
</evidence>
<dbReference type="OrthoDB" id="9806869at2"/>
<sequence>MNKFFKADFLCFDKIILEIKSKTFLLKIDEQQTINYIKAANLPVGLLVNFGEKSLRWKRFANSKAYY</sequence>
<dbReference type="InterPro" id="IPR026350">
    <property type="entry name" value="GxxExxY"/>
</dbReference>
<gene>
    <name evidence="2" type="ORF">CLV93_110104</name>
    <name evidence="1" type="ORF">JCM18694_18410</name>
</gene>
<name>A0A2P8C8M9_9BACT</name>
<dbReference type="EMBL" id="PYGC01000010">
    <property type="protein sequence ID" value="PSK81320.1"/>
    <property type="molecule type" value="Genomic_DNA"/>
</dbReference>
<dbReference type="NCBIfam" id="TIGR04256">
    <property type="entry name" value="GxxExxY"/>
    <property type="match status" value="1"/>
</dbReference>
<dbReference type="Proteomes" id="UP000396862">
    <property type="component" value="Unassembled WGS sequence"/>
</dbReference>
<proteinExistence type="predicted"/>
<reference evidence="1 4" key="2">
    <citation type="submission" date="2019-10" db="EMBL/GenBank/DDBJ databases">
        <title>Prolixibacter strains distinguished by the presence of nitrate reductase genes were adept at nitrate-dependent anaerobic corrosion of metallic iron and carbon steel.</title>
        <authorList>
            <person name="Iino T."/>
            <person name="Shono N."/>
            <person name="Ito K."/>
            <person name="Nakamura R."/>
            <person name="Sueoka K."/>
            <person name="Harayama S."/>
            <person name="Ohkuma M."/>
        </authorList>
    </citation>
    <scope>NUCLEOTIDE SEQUENCE [LARGE SCALE GENOMIC DNA]</scope>
    <source>
        <strain evidence="1 4">MIC1-1</strain>
    </source>
</reference>
<evidence type="ECO:0000313" key="2">
    <source>
        <dbReference type="EMBL" id="PSK81320.1"/>
    </source>
</evidence>
<organism evidence="2 3">
    <name type="scientific">Prolixibacter denitrificans</name>
    <dbReference type="NCBI Taxonomy" id="1541063"/>
    <lineage>
        <taxon>Bacteria</taxon>
        <taxon>Pseudomonadati</taxon>
        <taxon>Bacteroidota</taxon>
        <taxon>Bacteroidia</taxon>
        <taxon>Marinilabiliales</taxon>
        <taxon>Prolixibacteraceae</taxon>
        <taxon>Prolixibacter</taxon>
    </lineage>
</organism>
<dbReference type="Pfam" id="PF13366">
    <property type="entry name" value="PDDEXK_3"/>
    <property type="match status" value="1"/>
</dbReference>
<dbReference type="Proteomes" id="UP000240621">
    <property type="component" value="Unassembled WGS sequence"/>
</dbReference>
<evidence type="ECO:0000313" key="1">
    <source>
        <dbReference type="EMBL" id="GET21595.1"/>
    </source>
</evidence>